<evidence type="ECO:0000313" key="3">
    <source>
        <dbReference type="Proteomes" id="UP000289703"/>
    </source>
</evidence>
<protein>
    <recommendedName>
        <fullName evidence="4">Lipocalin-like domain-containing protein</fullName>
    </recommendedName>
</protein>
<feature type="signal peptide" evidence="1">
    <location>
        <begin position="1"/>
        <end position="20"/>
    </location>
</feature>
<keyword evidence="3" id="KW-1185">Reference proteome</keyword>
<evidence type="ECO:0000256" key="1">
    <source>
        <dbReference type="SAM" id="SignalP"/>
    </source>
</evidence>
<keyword evidence="1" id="KW-0732">Signal</keyword>
<evidence type="ECO:0008006" key="4">
    <source>
        <dbReference type="Google" id="ProtNLM"/>
    </source>
</evidence>
<dbReference type="EMBL" id="SAXA01000004">
    <property type="protein sequence ID" value="RXQ95850.1"/>
    <property type="molecule type" value="Genomic_DNA"/>
</dbReference>
<feature type="chain" id="PRO_5020856855" description="Lipocalin-like domain-containing protein" evidence="1">
    <location>
        <begin position="21"/>
        <end position="166"/>
    </location>
</feature>
<proteinExistence type="predicted"/>
<accession>A0A4Q1JMM5</accession>
<dbReference type="AlphaFoldDB" id="A0A4Q1JMM5"/>
<comment type="caution">
    <text evidence="2">The sequence shown here is derived from an EMBL/GenBank/DDBJ whole genome shotgun (WGS) entry which is preliminary data.</text>
</comment>
<organism evidence="2 3">
    <name type="scientific">Ancylomarina salipaludis</name>
    <dbReference type="NCBI Taxonomy" id="2501299"/>
    <lineage>
        <taxon>Bacteria</taxon>
        <taxon>Pseudomonadati</taxon>
        <taxon>Bacteroidota</taxon>
        <taxon>Bacteroidia</taxon>
        <taxon>Marinilabiliales</taxon>
        <taxon>Marinifilaceae</taxon>
        <taxon>Ancylomarina</taxon>
    </lineage>
</organism>
<evidence type="ECO:0000313" key="2">
    <source>
        <dbReference type="EMBL" id="RXQ95850.1"/>
    </source>
</evidence>
<gene>
    <name evidence="2" type="ORF">EO244_05955</name>
</gene>
<dbReference type="Proteomes" id="UP000289703">
    <property type="component" value="Unassembled WGS sequence"/>
</dbReference>
<name>A0A4Q1JMM5_9BACT</name>
<dbReference type="OrthoDB" id="1119885at2"/>
<reference evidence="2 3" key="1">
    <citation type="submission" date="2019-01" db="EMBL/GenBank/DDBJ databases">
        <title>Ancylomarina salipaludis sp. nov., isolated from a salt marsh.</title>
        <authorList>
            <person name="Yoon J.-H."/>
        </authorList>
    </citation>
    <scope>NUCLEOTIDE SEQUENCE [LARGE SCALE GENOMIC DNA]</scope>
    <source>
        <strain evidence="2 3">SHSM-M15</strain>
    </source>
</reference>
<sequence>MRWLTVVLMMCLMFSVNSCKDDDDDDGNGNHVIPSYVGTWQLTDESGLEKQVLVITETTFKMTLALYIDEEWVDIMSVQGNYSELGNIFMLTITRLGIIADEETYEMVYYTPDDPEWDLLLDDEFEIEDQFEVKFVVSGNKLTVISDDNDDGVFDPVEEGETFTKV</sequence>